<organism evidence="5 6">
    <name type="scientific">Glarea lozoyensis (strain ATCC 20868 / MF5171)</name>
    <dbReference type="NCBI Taxonomy" id="1116229"/>
    <lineage>
        <taxon>Eukaryota</taxon>
        <taxon>Fungi</taxon>
        <taxon>Dikarya</taxon>
        <taxon>Ascomycota</taxon>
        <taxon>Pezizomycotina</taxon>
        <taxon>Leotiomycetes</taxon>
        <taxon>Helotiales</taxon>
        <taxon>Helotiaceae</taxon>
        <taxon>Glarea</taxon>
    </lineage>
</organism>
<feature type="domain" description="Myb-like" evidence="2">
    <location>
        <begin position="61"/>
        <end position="106"/>
    </location>
</feature>
<dbReference type="InterPro" id="IPR050560">
    <property type="entry name" value="MYB_TF"/>
</dbReference>
<feature type="domain" description="Myb-like" evidence="2">
    <location>
        <begin position="1"/>
        <end position="55"/>
    </location>
</feature>
<sequence>MARTKRNWTLAEDTLLRTAVNTAQAQSRPLLWRELAKSVPGRSNKDCRRRWWNSLADGPAKGPWSENEDERLIEAVQKHGTNWSQVALAVGSRNSDQCLSHWNHVLDPSINHRDWTAQEDELLLHAVLSHGTNWTTISLSHPQKRTTLALKNRYSALRLRNENSKKAKDATRGKIVEASSGTDDSIMVTSNTDQGIEQKTPDMGQWDSRREADAEEEDENDEGWDEEDEGGVDDDRELSYVSPTPGSKEMSSGAPDTEMKDRSIASPESAINISTNNGSGMISPSSFHHDISNLCTETWMNGTSYLTPCESTYSFDHASLNVPSEYHENGAMQYRGTMNTSGDAMDFGHPLPEYNTVTKPMLGLPACNNTAEIEGGYSNAPKSMSTVSKNRQHTQDHAIPMYEVTVHAECTVTELEGLMVGLASTGTPYTVKMKPKPLKV</sequence>
<dbReference type="GO" id="GO:0000981">
    <property type="term" value="F:DNA-binding transcription factor activity, RNA polymerase II-specific"/>
    <property type="evidence" value="ECO:0007669"/>
    <property type="project" value="TreeGrafter"/>
</dbReference>
<dbReference type="PANTHER" id="PTHR45614">
    <property type="entry name" value="MYB PROTEIN-RELATED"/>
    <property type="match status" value="1"/>
</dbReference>
<dbReference type="Pfam" id="PF00249">
    <property type="entry name" value="Myb_DNA-binding"/>
    <property type="match status" value="1"/>
</dbReference>
<dbReference type="PANTHER" id="PTHR45614:SF199">
    <property type="entry name" value="MYB-LIKE TRANSCRIPTION FACTOR (EUROFUNG)-RELATED"/>
    <property type="match status" value="1"/>
</dbReference>
<feature type="domain" description="Myb-like" evidence="2">
    <location>
        <begin position="107"/>
        <end position="158"/>
    </location>
</feature>
<dbReference type="SMART" id="SM00717">
    <property type="entry name" value="SANT"/>
    <property type="match status" value="3"/>
</dbReference>
<protein>
    <submittedName>
        <fullName evidence="5">Homeo</fullName>
    </submittedName>
</protein>
<dbReference type="KEGG" id="glz:GLAREA_04259"/>
<feature type="compositionally biased region" description="Basic and acidic residues" evidence="1">
    <location>
        <begin position="161"/>
        <end position="175"/>
    </location>
</feature>
<dbReference type="InterPro" id="IPR001005">
    <property type="entry name" value="SANT/Myb"/>
</dbReference>
<dbReference type="OrthoDB" id="2143914at2759"/>
<dbReference type="AlphaFoldDB" id="S3DLQ2"/>
<keyword evidence="6" id="KW-1185">Reference proteome</keyword>
<dbReference type="GO" id="GO:0000978">
    <property type="term" value="F:RNA polymerase II cis-regulatory region sequence-specific DNA binding"/>
    <property type="evidence" value="ECO:0007669"/>
    <property type="project" value="TreeGrafter"/>
</dbReference>
<feature type="compositionally biased region" description="Polar residues" evidence="1">
    <location>
        <begin position="179"/>
        <end position="197"/>
    </location>
</feature>
<name>S3DLQ2_GLAL2</name>
<dbReference type="PROSITE" id="PS50090">
    <property type="entry name" value="MYB_LIKE"/>
    <property type="match status" value="3"/>
</dbReference>
<feature type="compositionally biased region" description="Acidic residues" evidence="1">
    <location>
        <begin position="213"/>
        <end position="236"/>
    </location>
</feature>
<accession>S3DLQ2</accession>
<feature type="domain" description="HTH myb-type" evidence="4">
    <location>
        <begin position="61"/>
        <end position="110"/>
    </location>
</feature>
<dbReference type="PROSITE" id="PS51293">
    <property type="entry name" value="SANT"/>
    <property type="match status" value="1"/>
</dbReference>
<evidence type="ECO:0000259" key="2">
    <source>
        <dbReference type="PROSITE" id="PS50090"/>
    </source>
</evidence>
<dbReference type="Gene3D" id="1.10.10.60">
    <property type="entry name" value="Homeodomain-like"/>
    <property type="match status" value="3"/>
</dbReference>
<dbReference type="InterPro" id="IPR017930">
    <property type="entry name" value="Myb_dom"/>
</dbReference>
<dbReference type="Pfam" id="PF13921">
    <property type="entry name" value="Myb_DNA-bind_6"/>
    <property type="match status" value="1"/>
</dbReference>
<dbReference type="RefSeq" id="XP_008084827.1">
    <property type="nucleotide sequence ID" value="XM_008086636.1"/>
</dbReference>
<feature type="domain" description="HTH myb-type" evidence="4">
    <location>
        <begin position="1"/>
        <end position="59"/>
    </location>
</feature>
<dbReference type="GO" id="GO:0045944">
    <property type="term" value="P:positive regulation of transcription by RNA polymerase II"/>
    <property type="evidence" value="ECO:0007669"/>
    <property type="project" value="TreeGrafter"/>
</dbReference>
<feature type="domain" description="SANT" evidence="3">
    <location>
        <begin position="59"/>
        <end position="101"/>
    </location>
</feature>
<evidence type="ECO:0000259" key="4">
    <source>
        <dbReference type="PROSITE" id="PS51294"/>
    </source>
</evidence>
<dbReference type="EMBL" id="KE145369">
    <property type="protein sequence ID" value="EPE27468.1"/>
    <property type="molecule type" value="Genomic_DNA"/>
</dbReference>
<dbReference type="GO" id="GO:0005634">
    <property type="term" value="C:nucleus"/>
    <property type="evidence" value="ECO:0007669"/>
    <property type="project" value="TreeGrafter"/>
</dbReference>
<reference evidence="5 6" key="1">
    <citation type="journal article" date="2013" name="BMC Genomics">
        <title>Genomics-driven discovery of the pneumocandin biosynthetic gene cluster in the fungus Glarea lozoyensis.</title>
        <authorList>
            <person name="Chen L."/>
            <person name="Yue Q."/>
            <person name="Zhang X."/>
            <person name="Xiang M."/>
            <person name="Wang C."/>
            <person name="Li S."/>
            <person name="Che Y."/>
            <person name="Ortiz-Lopez F.J."/>
            <person name="Bills G.F."/>
            <person name="Liu X."/>
            <person name="An Z."/>
        </authorList>
    </citation>
    <scope>NUCLEOTIDE SEQUENCE [LARGE SCALE GENOMIC DNA]</scope>
    <source>
        <strain evidence="6">ATCC 20868 / MF5171</strain>
    </source>
</reference>
<dbReference type="InterPro" id="IPR009057">
    <property type="entry name" value="Homeodomain-like_sf"/>
</dbReference>
<dbReference type="CDD" id="cd00167">
    <property type="entry name" value="SANT"/>
    <property type="match status" value="3"/>
</dbReference>
<dbReference type="GO" id="GO:0000278">
    <property type="term" value="P:mitotic cell cycle"/>
    <property type="evidence" value="ECO:0007669"/>
    <property type="project" value="TreeGrafter"/>
</dbReference>
<dbReference type="SUPFAM" id="SSF46689">
    <property type="entry name" value="Homeodomain-like"/>
    <property type="match status" value="2"/>
</dbReference>
<dbReference type="HOGENOM" id="CLU_048147_0_0_1"/>
<feature type="region of interest" description="Disordered" evidence="1">
    <location>
        <begin position="161"/>
        <end position="263"/>
    </location>
</feature>
<feature type="domain" description="HTH myb-type" evidence="4">
    <location>
        <begin position="111"/>
        <end position="162"/>
    </location>
</feature>
<gene>
    <name evidence="5" type="ORF">GLAREA_04259</name>
</gene>
<dbReference type="PROSITE" id="PS51294">
    <property type="entry name" value="HTH_MYB"/>
    <property type="match status" value="3"/>
</dbReference>
<proteinExistence type="predicted"/>
<evidence type="ECO:0000313" key="6">
    <source>
        <dbReference type="Proteomes" id="UP000016922"/>
    </source>
</evidence>
<dbReference type="InterPro" id="IPR017884">
    <property type="entry name" value="SANT_dom"/>
</dbReference>
<evidence type="ECO:0000259" key="3">
    <source>
        <dbReference type="PROSITE" id="PS51293"/>
    </source>
</evidence>
<evidence type="ECO:0000256" key="1">
    <source>
        <dbReference type="SAM" id="MobiDB-lite"/>
    </source>
</evidence>
<dbReference type="Proteomes" id="UP000016922">
    <property type="component" value="Unassembled WGS sequence"/>
</dbReference>
<dbReference type="GeneID" id="19463314"/>
<dbReference type="eggNOG" id="KOG0048">
    <property type="taxonomic scope" value="Eukaryota"/>
</dbReference>
<evidence type="ECO:0000313" key="5">
    <source>
        <dbReference type="EMBL" id="EPE27468.1"/>
    </source>
</evidence>